<organism evidence="10 11">
    <name type="scientific">Halosegnis marinus</name>
    <dbReference type="NCBI Taxonomy" id="3034023"/>
    <lineage>
        <taxon>Archaea</taxon>
        <taxon>Methanobacteriati</taxon>
        <taxon>Methanobacteriota</taxon>
        <taxon>Stenosarchaea group</taxon>
        <taxon>Halobacteria</taxon>
        <taxon>Halobacteriales</taxon>
        <taxon>Natronomonadaceae</taxon>
        <taxon>Halosegnis</taxon>
    </lineage>
</organism>
<feature type="domain" description="ABC3 transporter permease C-terminal" evidence="8">
    <location>
        <begin position="258"/>
        <end position="373"/>
    </location>
</feature>
<evidence type="ECO:0000256" key="2">
    <source>
        <dbReference type="ARBA" id="ARBA00022475"/>
    </source>
</evidence>
<feature type="transmembrane region" description="Helical" evidence="7">
    <location>
        <begin position="28"/>
        <end position="52"/>
    </location>
</feature>
<evidence type="ECO:0000256" key="5">
    <source>
        <dbReference type="ARBA" id="ARBA00023136"/>
    </source>
</evidence>
<feature type="transmembrane region" description="Helical" evidence="7">
    <location>
        <begin position="345"/>
        <end position="365"/>
    </location>
</feature>
<feature type="transmembrane region" description="Helical" evidence="7">
    <location>
        <begin position="251"/>
        <end position="275"/>
    </location>
</feature>
<comment type="subcellular location">
    <subcellularLocation>
        <location evidence="1">Cell membrane</location>
        <topology evidence="1">Multi-pass membrane protein</topology>
    </subcellularLocation>
</comment>
<reference evidence="10 11" key="1">
    <citation type="journal article" date="2019" name="Int. J. Syst. Evol. Microbiol.">
        <title>The Global Catalogue of Microorganisms (GCM) 10K type strain sequencing project: providing services to taxonomists for standard genome sequencing and annotation.</title>
        <authorList>
            <consortium name="The Broad Institute Genomics Platform"/>
            <consortium name="The Broad Institute Genome Sequencing Center for Infectious Disease"/>
            <person name="Wu L."/>
            <person name="Ma J."/>
        </authorList>
    </citation>
    <scope>NUCLEOTIDE SEQUENCE [LARGE SCALE GENOMIC DNA]</scope>
    <source>
        <strain evidence="10 11">DT85</strain>
    </source>
</reference>
<keyword evidence="2" id="KW-1003">Cell membrane</keyword>
<dbReference type="Proteomes" id="UP001596398">
    <property type="component" value="Unassembled WGS sequence"/>
</dbReference>
<evidence type="ECO:0000259" key="9">
    <source>
        <dbReference type="Pfam" id="PF12704"/>
    </source>
</evidence>
<sequence>MSRVADLYRRFPTLLIARRNLTRTTARTTLAVLGIVIGVVAIASLGVFGSVLQTAALGSLGDIGNQLVVTPNAEEGVTSLTDRDVRAIERAAADAAVVPLKQTRASVSYGGATVATTVYGISNPADAFEAGSGRIPDPLRGGALVGSGLAGDLDVRAGDSITVANRTYRVRAVLAEQGGFSPLNVGAGVVVPVEQVNVTGYQQVVVQTETGEAANATARAVRESVNDRQERVSIIEFSQITDQIGSFFDTLSLFLIGIGSISLVVAGVSILNVMLMSTIERREEIGVLRAVGYQRRDVIKILLAEATLLGVIGGLAGVVLSVGAGAVIAQFALSDPAMALRPDAAVYYLAGFFFGVVTSAVSGLYPAWKAARERPVDALRS</sequence>
<evidence type="ECO:0000256" key="7">
    <source>
        <dbReference type="SAM" id="Phobius"/>
    </source>
</evidence>
<evidence type="ECO:0000256" key="6">
    <source>
        <dbReference type="ARBA" id="ARBA00038076"/>
    </source>
</evidence>
<dbReference type="InterPro" id="IPR025857">
    <property type="entry name" value="MacB_PCD"/>
</dbReference>
<evidence type="ECO:0000256" key="4">
    <source>
        <dbReference type="ARBA" id="ARBA00022989"/>
    </source>
</evidence>
<dbReference type="GO" id="GO:0005886">
    <property type="term" value="C:plasma membrane"/>
    <property type="evidence" value="ECO:0007669"/>
    <property type="project" value="UniProtKB-SubCell"/>
</dbReference>
<dbReference type="PANTHER" id="PTHR30572:SF4">
    <property type="entry name" value="ABC TRANSPORTER PERMEASE YTRF"/>
    <property type="match status" value="1"/>
</dbReference>
<evidence type="ECO:0000313" key="10">
    <source>
        <dbReference type="EMBL" id="MFC7236491.1"/>
    </source>
</evidence>
<feature type="transmembrane region" description="Helical" evidence="7">
    <location>
        <begin position="302"/>
        <end position="333"/>
    </location>
</feature>
<feature type="domain" description="MacB-like periplasmic core" evidence="9">
    <location>
        <begin position="28"/>
        <end position="223"/>
    </location>
</feature>
<keyword evidence="5 7" id="KW-0472">Membrane</keyword>
<keyword evidence="3 7" id="KW-0812">Transmembrane</keyword>
<comment type="similarity">
    <text evidence="6">Belongs to the ABC-4 integral membrane protein family.</text>
</comment>
<gene>
    <name evidence="10" type="ORF">ACFQJ4_14345</name>
</gene>
<comment type="caution">
    <text evidence="10">The sequence shown here is derived from an EMBL/GenBank/DDBJ whole genome shotgun (WGS) entry which is preliminary data.</text>
</comment>
<evidence type="ECO:0000256" key="1">
    <source>
        <dbReference type="ARBA" id="ARBA00004651"/>
    </source>
</evidence>
<dbReference type="InterPro" id="IPR050250">
    <property type="entry name" value="Macrolide_Exporter_MacB"/>
</dbReference>
<keyword evidence="11" id="KW-1185">Reference proteome</keyword>
<evidence type="ECO:0000313" key="11">
    <source>
        <dbReference type="Proteomes" id="UP001596398"/>
    </source>
</evidence>
<dbReference type="GeneID" id="79268214"/>
<dbReference type="Pfam" id="PF12704">
    <property type="entry name" value="MacB_PCD"/>
    <property type="match status" value="1"/>
</dbReference>
<accession>A0ABD5ZS94</accession>
<dbReference type="InterPro" id="IPR003838">
    <property type="entry name" value="ABC3_permease_C"/>
</dbReference>
<name>A0ABD5ZS94_9EURY</name>
<evidence type="ECO:0000256" key="3">
    <source>
        <dbReference type="ARBA" id="ARBA00022692"/>
    </source>
</evidence>
<dbReference type="EMBL" id="JBHTAP010000001">
    <property type="protein sequence ID" value="MFC7236491.1"/>
    <property type="molecule type" value="Genomic_DNA"/>
</dbReference>
<proteinExistence type="inferred from homology"/>
<dbReference type="Pfam" id="PF02687">
    <property type="entry name" value="FtsX"/>
    <property type="match status" value="1"/>
</dbReference>
<dbReference type="PANTHER" id="PTHR30572">
    <property type="entry name" value="MEMBRANE COMPONENT OF TRANSPORTER-RELATED"/>
    <property type="match status" value="1"/>
</dbReference>
<protein>
    <submittedName>
        <fullName evidence="10">ABC transporter permease</fullName>
    </submittedName>
</protein>
<dbReference type="AlphaFoldDB" id="A0ABD5ZS94"/>
<evidence type="ECO:0000259" key="8">
    <source>
        <dbReference type="Pfam" id="PF02687"/>
    </source>
</evidence>
<keyword evidence="4 7" id="KW-1133">Transmembrane helix</keyword>
<dbReference type="RefSeq" id="WP_276234647.1">
    <property type="nucleotide sequence ID" value="NZ_CP119802.1"/>
</dbReference>